<dbReference type="PRINTS" id="PR00081">
    <property type="entry name" value="GDHRDH"/>
</dbReference>
<keyword evidence="2" id="KW-0560">Oxidoreductase</keyword>
<accession>A0A6G9YBL2</accession>
<evidence type="ECO:0000256" key="3">
    <source>
        <dbReference type="RuleBase" id="RU000363"/>
    </source>
</evidence>
<comment type="similarity">
    <text evidence="1 3">Belongs to the short-chain dehydrogenases/reductases (SDR) family.</text>
</comment>
<dbReference type="Pfam" id="PF00106">
    <property type="entry name" value="adh_short"/>
    <property type="match status" value="1"/>
</dbReference>
<dbReference type="CDD" id="cd05233">
    <property type="entry name" value="SDR_c"/>
    <property type="match status" value="1"/>
</dbReference>
<dbReference type="InterPro" id="IPR036291">
    <property type="entry name" value="NAD(P)-bd_dom_sf"/>
</dbReference>
<dbReference type="PRINTS" id="PR00080">
    <property type="entry name" value="SDRFAMILY"/>
</dbReference>
<gene>
    <name evidence="4" type="ORF">F5544_12785</name>
</gene>
<dbReference type="PANTHER" id="PTHR44196">
    <property type="entry name" value="DEHYDROGENASE/REDUCTASE SDR FAMILY MEMBER 7B"/>
    <property type="match status" value="1"/>
</dbReference>
<reference evidence="4 5" key="1">
    <citation type="journal article" date="2019" name="ACS Chem. Biol.">
        <title>Identification and Mobilization of a Cryptic Antibiotic Biosynthesis Gene Locus from a Human-Pathogenic Nocardia Isolate.</title>
        <authorList>
            <person name="Herisse M."/>
            <person name="Ishida K."/>
            <person name="Porter J.L."/>
            <person name="Howden B."/>
            <person name="Hertweck C."/>
            <person name="Stinear T.P."/>
            <person name="Pidot S.J."/>
        </authorList>
    </citation>
    <scope>NUCLEOTIDE SEQUENCE [LARGE SCALE GENOMIC DNA]</scope>
    <source>
        <strain evidence="4 5">AUSMDU00012717</strain>
    </source>
</reference>
<evidence type="ECO:0000313" key="5">
    <source>
        <dbReference type="Proteomes" id="UP000503540"/>
    </source>
</evidence>
<dbReference type="SUPFAM" id="SSF51735">
    <property type="entry name" value="NAD(P)-binding Rossmann-fold domains"/>
    <property type="match status" value="1"/>
</dbReference>
<dbReference type="KEGG" id="nah:F5544_12785"/>
<dbReference type="Proteomes" id="UP000503540">
    <property type="component" value="Chromosome"/>
</dbReference>
<sequence length="334" mass="36124">MTDVIVHRCVLARVRIRNRRMPMTNATRWTPERVSALVMRIVGPHRSADAAALQRAVAGKIVVITGASYGLGAATARLLGSAGATVVLAARSEGRLGEVAADIEATGGEAFTYRLDLADAASVAHFASRVLGEHGHVDYLIHNAGKSLRRSIHLSYDRPKDLDATIGANMLGPMRLTLDLLPSMRARGRGHIVNVSTVGVLFPVAPKWAFYLASKAGFDTWMRSVAMESRTDGVGLTTVYAGLMHTRMSAPSAWMRRLPGHTPDQAAQIIAYALVHRPRVLAPMYGRVSRIGAALAPVPIERLLEHIHRHHGDTEEAELAGLTGIRRSGLELVR</sequence>
<evidence type="ECO:0000256" key="2">
    <source>
        <dbReference type="ARBA" id="ARBA00023002"/>
    </source>
</evidence>
<dbReference type="Gene3D" id="3.40.50.720">
    <property type="entry name" value="NAD(P)-binding Rossmann-like Domain"/>
    <property type="match status" value="1"/>
</dbReference>
<evidence type="ECO:0000256" key="1">
    <source>
        <dbReference type="ARBA" id="ARBA00006484"/>
    </source>
</evidence>
<proteinExistence type="inferred from homology"/>
<protein>
    <submittedName>
        <fullName evidence="4">SDR family NAD(P)-dependent oxidoreductase</fullName>
    </submittedName>
</protein>
<name>A0A6G9YBL2_9NOCA</name>
<dbReference type="InterPro" id="IPR002347">
    <property type="entry name" value="SDR_fam"/>
</dbReference>
<keyword evidence="5" id="KW-1185">Reference proteome</keyword>
<dbReference type="GO" id="GO:0016491">
    <property type="term" value="F:oxidoreductase activity"/>
    <property type="evidence" value="ECO:0007669"/>
    <property type="project" value="UniProtKB-KW"/>
</dbReference>
<organism evidence="4 5">
    <name type="scientific">Nocardia arthritidis</name>
    <dbReference type="NCBI Taxonomy" id="228602"/>
    <lineage>
        <taxon>Bacteria</taxon>
        <taxon>Bacillati</taxon>
        <taxon>Actinomycetota</taxon>
        <taxon>Actinomycetes</taxon>
        <taxon>Mycobacteriales</taxon>
        <taxon>Nocardiaceae</taxon>
        <taxon>Nocardia</taxon>
    </lineage>
</organism>
<evidence type="ECO:0000313" key="4">
    <source>
        <dbReference type="EMBL" id="QIS10446.1"/>
    </source>
</evidence>
<dbReference type="AlphaFoldDB" id="A0A6G9YBL2"/>
<dbReference type="GO" id="GO:0016020">
    <property type="term" value="C:membrane"/>
    <property type="evidence" value="ECO:0007669"/>
    <property type="project" value="TreeGrafter"/>
</dbReference>
<dbReference type="EMBL" id="CP046172">
    <property type="protein sequence ID" value="QIS10446.1"/>
    <property type="molecule type" value="Genomic_DNA"/>
</dbReference>
<dbReference type="PANTHER" id="PTHR44196:SF1">
    <property type="entry name" value="DEHYDROGENASE_REDUCTASE SDR FAMILY MEMBER 7B"/>
    <property type="match status" value="1"/>
</dbReference>